<evidence type="ECO:0000313" key="4">
    <source>
        <dbReference type="EMBL" id="MCR5970911.1"/>
    </source>
</evidence>
<dbReference type="InterPro" id="IPR032364">
    <property type="entry name" value="GramPos_pilinD1_N"/>
</dbReference>
<keyword evidence="2" id="KW-0812">Transmembrane</keyword>
<dbReference type="Gene3D" id="2.60.40.10">
    <property type="entry name" value="Immunoglobulins"/>
    <property type="match status" value="2"/>
</dbReference>
<feature type="domain" description="Gram-positive pilin subunit D1 N-terminal" evidence="3">
    <location>
        <begin position="39"/>
        <end position="189"/>
    </location>
</feature>
<evidence type="ECO:0000259" key="3">
    <source>
        <dbReference type="Pfam" id="PF16555"/>
    </source>
</evidence>
<organism evidence="4 5">
    <name type="scientific">Lactobacillus leichmannii</name>
    <dbReference type="NCBI Taxonomy" id="28039"/>
    <lineage>
        <taxon>Bacteria</taxon>
        <taxon>Bacillati</taxon>
        <taxon>Bacillota</taxon>
        <taxon>Bacilli</taxon>
        <taxon>Lactobacillales</taxon>
        <taxon>Lactobacillaceae</taxon>
        <taxon>Lactobacillus</taxon>
    </lineage>
</organism>
<gene>
    <name evidence="4" type="ORF">DS743_03460</name>
</gene>
<feature type="region of interest" description="Disordered" evidence="1">
    <location>
        <begin position="349"/>
        <end position="378"/>
    </location>
</feature>
<dbReference type="EMBL" id="QOCY01000034">
    <property type="protein sequence ID" value="MCR5970911.1"/>
    <property type="molecule type" value="Genomic_DNA"/>
</dbReference>
<dbReference type="InterPro" id="IPR013783">
    <property type="entry name" value="Ig-like_fold"/>
</dbReference>
<keyword evidence="5" id="KW-1185">Reference proteome</keyword>
<feature type="transmembrane region" description="Helical" evidence="2">
    <location>
        <begin position="402"/>
        <end position="420"/>
    </location>
</feature>
<keyword evidence="2" id="KW-0472">Membrane</keyword>
<dbReference type="Pfam" id="PF16555">
    <property type="entry name" value="GramPos_pilinD1"/>
    <property type="match status" value="1"/>
</dbReference>
<evidence type="ECO:0000256" key="1">
    <source>
        <dbReference type="SAM" id="MobiDB-lite"/>
    </source>
</evidence>
<evidence type="ECO:0000256" key="2">
    <source>
        <dbReference type="SAM" id="Phobius"/>
    </source>
</evidence>
<accession>A0ABT1XZ15</accession>
<protein>
    <submittedName>
        <fullName evidence="4">LPXTG cell wall anchor domain-containing protein</fullName>
    </submittedName>
</protein>
<name>A0ABT1XZ15_LACLE</name>
<proteinExistence type="predicted"/>
<keyword evidence="2" id="KW-1133">Transmembrane helix</keyword>
<dbReference type="NCBIfam" id="TIGR01167">
    <property type="entry name" value="LPXTG_anchor"/>
    <property type="match status" value="1"/>
</dbReference>
<comment type="caution">
    <text evidence="4">The sequence shown here is derived from an EMBL/GenBank/DDBJ whole genome shotgun (WGS) entry which is preliminary data.</text>
</comment>
<evidence type="ECO:0000313" key="5">
    <source>
        <dbReference type="Proteomes" id="UP001524940"/>
    </source>
</evidence>
<reference evidence="4 5" key="1">
    <citation type="submission" date="2018-07" db="EMBL/GenBank/DDBJ databases">
        <title>Genome sequencing and assembly of Lactobacillus leichmannii.</title>
        <authorList>
            <person name="Rong J.-C."/>
            <person name="Li M.-Y."/>
            <person name="Zhang Q.-F."/>
            <person name="Chi N.-Y."/>
        </authorList>
    </citation>
    <scope>NUCLEOTIDE SEQUENCE [LARGE SCALE GENOMIC DNA]</scope>
    <source>
        <strain evidence="4 5">JCM 1148</strain>
    </source>
</reference>
<dbReference type="Proteomes" id="UP001524940">
    <property type="component" value="Unassembled WGS sequence"/>
</dbReference>
<sequence>MGGVEMMKKLMFVVITFLTFLSISTIIKLPVQGASNVNNVQIVLHHRISEDGNFVEVNNDGKEHYYNDGMVDGANTTFSVYDLTTKYTDYLTHNRSPENLFQKIGVMSPTKIQKFIIDNKLHKLFNVTTNNAGISTFDVNGSDYKAYLIVQNNNDNSGTQSFAMPIAISFPFGNTNTGKPMSVIHIYTKATNLRRAPYFFKYGKDSCGNKFPLGGAKFVFYRFADNHRKEYLGINNDWVTSSDPKNDYRILKLSSHKSGLVLLRKYDLTPGTYYFSEVQSAKGFKISSYARHIPVWIPGSLTNLGFSRDIIVNHSRIPPLSAYQVPLAVYYNHDLRIYNCQRRFSSNTITNGKSGGNGSHSKNGGSQPGYVDKGGGNYKTNNANRKGIKGLLPQTGEQQLKFFLLGIALILLGIIIYVFNHRRGEINNEK</sequence>